<dbReference type="Pfam" id="PF02734">
    <property type="entry name" value="Dak2"/>
    <property type="match status" value="1"/>
</dbReference>
<sequence length="558" mass="56733">MAAKLLNDPSDVVQEALEGLVLLQPGLNLLEDRTTVIRADRRAAGPDDPAVPVAIITGGGAGHDPADAGFVAGGMLTAAVVGGIFSSPGADAVYQAIRAVTGAAGCLLVVKNYTGDRLNFQLGAELAVADGYRVELLLVADDVALTQSDDNAGRRGLAGTVLVEKIAGALAEEGRSLDEVAALARLVAGRVGTVNTGLSAPTVPGVPTASFELRDDEVELGLGIHGEPGVRKIRATDADKLIHIMVSRIATERGIRAGARVVALVGGAGATPPIELAIATRAVVRELELRRIEVVRLYCGEVMTSLDMAGVSVTLLALDPEEPAVLAALDAPTGALAWPGHGVDAAPSLARVAAPLPDAGVPEDLGHPDARVRAAIDVACQAVLDSETELTHLDQQVGDGDLGQALARGAYGWFDDPIEGDASHLLRHLSWIARRDVGGTSGALYAMGLLRAAESLERGGDWGEALAAAVDGVAGLGAAAPGDGTMLDALAPAATAWADGPAAVVDAARRGAEATVGAVARRGRASYLGERAVGYPDPGAIAVVRWLEAVVTAQPTAV</sequence>
<keyword evidence="1" id="KW-0808">Transferase</keyword>
<evidence type="ECO:0000256" key="1">
    <source>
        <dbReference type="ARBA" id="ARBA00022679"/>
    </source>
</evidence>
<name>A0A5Q2FF75_9ACTN</name>
<dbReference type="PROSITE" id="PS51481">
    <property type="entry name" value="DHAK"/>
    <property type="match status" value="1"/>
</dbReference>
<proteinExistence type="predicted"/>
<evidence type="ECO:0000256" key="2">
    <source>
        <dbReference type="ARBA" id="ARBA00022741"/>
    </source>
</evidence>
<dbReference type="SMART" id="SM01120">
    <property type="entry name" value="Dak2"/>
    <property type="match status" value="1"/>
</dbReference>
<dbReference type="FunFam" id="1.25.40.340:FF:000002">
    <property type="entry name" value="Dihydroxyacetone kinase, L subunit"/>
    <property type="match status" value="1"/>
</dbReference>
<dbReference type="PROSITE" id="PS51480">
    <property type="entry name" value="DHAL"/>
    <property type="match status" value="1"/>
</dbReference>
<gene>
    <name evidence="7" type="ORF">Rai3103_03820</name>
</gene>
<keyword evidence="2" id="KW-0547">Nucleotide-binding</keyword>
<feature type="domain" description="DhaK" evidence="6">
    <location>
        <begin position="8"/>
        <end position="338"/>
    </location>
</feature>
<dbReference type="GO" id="GO:0005524">
    <property type="term" value="F:ATP binding"/>
    <property type="evidence" value="ECO:0007669"/>
    <property type="project" value="UniProtKB-KW"/>
</dbReference>
<keyword evidence="8" id="KW-1185">Reference proteome</keyword>
<evidence type="ECO:0000259" key="5">
    <source>
        <dbReference type="PROSITE" id="PS51480"/>
    </source>
</evidence>
<dbReference type="SUPFAM" id="SSF101473">
    <property type="entry name" value="DhaL-like"/>
    <property type="match status" value="1"/>
</dbReference>
<accession>A0A5Q2FF75</accession>
<dbReference type="Pfam" id="PF02733">
    <property type="entry name" value="Dak1"/>
    <property type="match status" value="1"/>
</dbReference>
<keyword evidence="3" id="KW-0418">Kinase</keyword>
<evidence type="ECO:0000313" key="8">
    <source>
        <dbReference type="Proteomes" id="UP000386847"/>
    </source>
</evidence>
<dbReference type="InterPro" id="IPR036117">
    <property type="entry name" value="DhaL_dom_sf"/>
</dbReference>
<dbReference type="KEGG" id="rain:Rai3103_03820"/>
<dbReference type="EMBL" id="CP045725">
    <property type="protein sequence ID" value="QGF22936.1"/>
    <property type="molecule type" value="Genomic_DNA"/>
</dbReference>
<dbReference type="Gene3D" id="3.40.50.10440">
    <property type="entry name" value="Dihydroxyacetone kinase, domain 1"/>
    <property type="match status" value="1"/>
</dbReference>
<reference evidence="7 8" key="1">
    <citation type="submission" date="2019-10" db="EMBL/GenBank/DDBJ databases">
        <title>Genomic analysis of Raineyella sp. CBA3103.</title>
        <authorList>
            <person name="Roh S.W."/>
        </authorList>
    </citation>
    <scope>NUCLEOTIDE SEQUENCE [LARGE SCALE GENOMIC DNA]</scope>
    <source>
        <strain evidence="7 8">CBA3103</strain>
    </source>
</reference>
<dbReference type="PANTHER" id="PTHR28629:SF4">
    <property type="entry name" value="TRIOKINASE_FMN CYCLASE"/>
    <property type="match status" value="1"/>
</dbReference>
<dbReference type="Gene3D" id="3.30.1180.20">
    <property type="entry name" value="Dihydroxyacetone kinase, domain 2"/>
    <property type="match status" value="1"/>
</dbReference>
<evidence type="ECO:0000256" key="3">
    <source>
        <dbReference type="ARBA" id="ARBA00022777"/>
    </source>
</evidence>
<dbReference type="NCBIfam" id="NF011049">
    <property type="entry name" value="PRK14479.1"/>
    <property type="match status" value="1"/>
</dbReference>
<dbReference type="Proteomes" id="UP000386847">
    <property type="component" value="Chromosome"/>
</dbReference>
<evidence type="ECO:0000313" key="7">
    <source>
        <dbReference type="EMBL" id="QGF22936.1"/>
    </source>
</evidence>
<dbReference type="InterPro" id="IPR004007">
    <property type="entry name" value="DhaL_dom"/>
</dbReference>
<dbReference type="PANTHER" id="PTHR28629">
    <property type="entry name" value="TRIOKINASE/FMN CYCLASE"/>
    <property type="match status" value="1"/>
</dbReference>
<dbReference type="GO" id="GO:0005829">
    <property type="term" value="C:cytosol"/>
    <property type="evidence" value="ECO:0007669"/>
    <property type="project" value="TreeGrafter"/>
</dbReference>
<dbReference type="GO" id="GO:0019563">
    <property type="term" value="P:glycerol catabolic process"/>
    <property type="evidence" value="ECO:0007669"/>
    <property type="project" value="TreeGrafter"/>
</dbReference>
<dbReference type="AlphaFoldDB" id="A0A5Q2FF75"/>
<dbReference type="RefSeq" id="WP_153571463.1">
    <property type="nucleotide sequence ID" value="NZ_CP045725.1"/>
</dbReference>
<keyword evidence="4" id="KW-0067">ATP-binding</keyword>
<dbReference type="InterPro" id="IPR004006">
    <property type="entry name" value="DhaK_dom"/>
</dbReference>
<evidence type="ECO:0000256" key="4">
    <source>
        <dbReference type="ARBA" id="ARBA00022840"/>
    </source>
</evidence>
<dbReference type="Gene3D" id="1.25.40.340">
    <property type="match status" value="1"/>
</dbReference>
<dbReference type="InterPro" id="IPR050861">
    <property type="entry name" value="Dihydroxyacetone_Kinase"/>
</dbReference>
<dbReference type="SUPFAM" id="SSF82549">
    <property type="entry name" value="DAK1/DegV-like"/>
    <property type="match status" value="1"/>
</dbReference>
<dbReference type="FunFam" id="3.40.50.10440:FF:000001">
    <property type="entry name" value="Dihydroxyacetone kinase, DhaK subunit"/>
    <property type="match status" value="1"/>
</dbReference>
<protein>
    <submittedName>
        <fullName evidence="7">DAK2 domain-containing protein</fullName>
    </submittedName>
</protein>
<organism evidence="7 8">
    <name type="scientific">Raineyella fluvialis</name>
    <dbReference type="NCBI Taxonomy" id="2662261"/>
    <lineage>
        <taxon>Bacteria</taxon>
        <taxon>Bacillati</taxon>
        <taxon>Actinomycetota</taxon>
        <taxon>Actinomycetes</taxon>
        <taxon>Propionibacteriales</taxon>
        <taxon>Propionibacteriaceae</taxon>
        <taxon>Raineyella</taxon>
    </lineage>
</organism>
<feature type="domain" description="DhaL" evidence="5">
    <location>
        <begin position="370"/>
        <end position="552"/>
    </location>
</feature>
<dbReference type="GO" id="GO:0004371">
    <property type="term" value="F:glycerone kinase activity"/>
    <property type="evidence" value="ECO:0007669"/>
    <property type="project" value="InterPro"/>
</dbReference>
<evidence type="ECO:0000259" key="6">
    <source>
        <dbReference type="PROSITE" id="PS51481"/>
    </source>
</evidence>